<keyword evidence="4" id="KW-0449">Lipoprotein</keyword>
<sequence>MKRDKIKKLSILTFSPLSVVSTFAIISASCESIEKAEAPQVVGIESSAPLSNSDVKSQDITIKKEKTDNKSEGLKNPSKSEKFATPSFTIETPNIDPKIFKDSFDDVKDLFDKNSKSATELLNKFWTSKNYDSLYESISLTEQLISKLSDSTNISNKENVKQYLKSLNEIISEQSELLSSLDSNELGSIQGKKDLVSLKSKFEKLSTEDFEQNIKNVLDVVSKLVKNVFPSIEYKLNEVDKLGEKDLLLAYKYYNEINDSNSQALKHLIFLINKYTKEYEELNKKYQPLRSELESYNKDWWFSFKSVFSPSLSTRYNQVFKEVSKLVPQINKLVEKIKKLEASKAVLTKTPVKKAK</sequence>
<organism evidence="4 5">
    <name type="scientific">Mycoplasmopsis bovis (strain ATCC 25523 / DSM 22781 / NCTC 10131 / PG45)</name>
    <name type="common">Mycoplasma bovis</name>
    <dbReference type="NCBI Taxonomy" id="289397"/>
    <lineage>
        <taxon>Bacteria</taxon>
        <taxon>Bacillati</taxon>
        <taxon>Mycoplasmatota</taxon>
        <taxon>Mycoplasmoidales</taxon>
        <taxon>Metamycoplasmataceae</taxon>
        <taxon>Mycoplasmopsis</taxon>
    </lineage>
</organism>
<dbReference type="AlphaFoldDB" id="A0A454AQF1"/>
<keyword evidence="1" id="KW-0175">Coiled coil</keyword>
<evidence type="ECO:0000256" key="3">
    <source>
        <dbReference type="SAM" id="SignalP"/>
    </source>
</evidence>
<dbReference type="KEGG" id="mbv:MBOVPG45_0384"/>
<proteinExistence type="predicted"/>
<keyword evidence="3" id="KW-0732">Signal</keyword>
<dbReference type="Proteomes" id="UP000008713">
    <property type="component" value="Chromosome"/>
</dbReference>
<evidence type="ECO:0000256" key="1">
    <source>
        <dbReference type="SAM" id="Coils"/>
    </source>
</evidence>
<accession>A0A454AQF1</accession>
<evidence type="ECO:0000313" key="4">
    <source>
        <dbReference type="EMBL" id="ADR25278.1"/>
    </source>
</evidence>
<feature type="region of interest" description="Disordered" evidence="2">
    <location>
        <begin position="47"/>
        <end position="82"/>
    </location>
</feature>
<gene>
    <name evidence="4" type="ordered locus">MBOVPG45_0384</name>
</gene>
<dbReference type="NCBIfam" id="NF045967">
    <property type="entry name" value="MAG2950_fam_LP"/>
    <property type="match status" value="1"/>
</dbReference>
<feature type="compositionally biased region" description="Polar residues" evidence="2">
    <location>
        <begin position="48"/>
        <end position="60"/>
    </location>
</feature>
<feature type="chain" id="PRO_5019149249" evidence="3">
    <location>
        <begin position="25"/>
        <end position="356"/>
    </location>
</feature>
<dbReference type="EMBL" id="CP002188">
    <property type="protein sequence ID" value="ADR25278.1"/>
    <property type="molecule type" value="Genomic_DNA"/>
</dbReference>
<feature type="coiled-coil region" evidence="1">
    <location>
        <begin position="265"/>
        <end position="299"/>
    </location>
</feature>
<dbReference type="RefSeq" id="WP_013456496.1">
    <property type="nucleotide sequence ID" value="NC_014760.1"/>
</dbReference>
<feature type="signal peptide" evidence="3">
    <location>
        <begin position="1"/>
        <end position="24"/>
    </location>
</feature>
<evidence type="ECO:0000256" key="2">
    <source>
        <dbReference type="SAM" id="MobiDB-lite"/>
    </source>
</evidence>
<dbReference type="PROSITE" id="PS51257">
    <property type="entry name" value="PROKAR_LIPOPROTEIN"/>
    <property type="match status" value="1"/>
</dbReference>
<dbReference type="OrthoDB" id="10006223at2"/>
<feature type="compositionally biased region" description="Basic and acidic residues" evidence="2">
    <location>
        <begin position="61"/>
        <end position="82"/>
    </location>
</feature>
<protein>
    <submittedName>
        <fullName evidence="4">Putative lipoprotein</fullName>
    </submittedName>
</protein>
<reference evidence="4 5" key="1">
    <citation type="journal article" date="2011" name="Infect. Immun.">
        <title>Complete genome sequence of Mycoplasma bovis type strain PG45 (ATCC 25523).</title>
        <authorList>
            <person name="Wise K.S."/>
            <person name="Calcutt M.J."/>
            <person name="Foecking M.F."/>
            <person name="Roske K."/>
            <person name="Madupu R."/>
            <person name="Methe B.A."/>
        </authorList>
    </citation>
    <scope>NUCLEOTIDE SEQUENCE [LARGE SCALE GENOMIC DNA]</scope>
    <source>
        <strain evidence="5">ATCC 25523 / DSM 22781 / NCTC 10131 / PG45</strain>
    </source>
</reference>
<dbReference type="GeneID" id="31507739"/>
<name>A0A454AQF1_MYCBG</name>
<evidence type="ECO:0000313" key="5">
    <source>
        <dbReference type="Proteomes" id="UP000008713"/>
    </source>
</evidence>